<accession>A0ABT6ZR69</accession>
<proteinExistence type="predicted"/>
<name>A0ABT6ZR69_9ACTN</name>
<protein>
    <submittedName>
        <fullName evidence="2">Helix-turn-helix transcriptional regulator</fullName>
    </submittedName>
</protein>
<dbReference type="InterPro" id="IPR010982">
    <property type="entry name" value="Lambda_DNA-bd_dom_sf"/>
</dbReference>
<dbReference type="Pfam" id="PF13560">
    <property type="entry name" value="HTH_31"/>
    <property type="match status" value="1"/>
</dbReference>
<dbReference type="SMART" id="SM00530">
    <property type="entry name" value="HTH_XRE"/>
    <property type="match status" value="1"/>
</dbReference>
<dbReference type="Gene3D" id="1.10.260.40">
    <property type="entry name" value="lambda repressor-like DNA-binding domains"/>
    <property type="match status" value="1"/>
</dbReference>
<dbReference type="EMBL" id="JANCPR020000005">
    <property type="protein sequence ID" value="MDJ1131556.1"/>
    <property type="molecule type" value="Genomic_DNA"/>
</dbReference>
<reference evidence="2 3" key="1">
    <citation type="submission" date="2023-05" db="EMBL/GenBank/DDBJ databases">
        <title>Streptantibioticus silvisoli sp. nov., acidotolerant actinomycetes 1 from pine litter.</title>
        <authorList>
            <person name="Swiecimska M."/>
            <person name="Golinska P."/>
            <person name="Sangal V."/>
            <person name="Wachnowicz B."/>
            <person name="Goodfellow M."/>
        </authorList>
    </citation>
    <scope>NUCLEOTIDE SEQUENCE [LARGE SCALE GENOMIC DNA]</scope>
    <source>
        <strain evidence="2 3">DSM 42109</strain>
    </source>
</reference>
<dbReference type="CDD" id="cd00093">
    <property type="entry name" value="HTH_XRE"/>
    <property type="match status" value="1"/>
</dbReference>
<dbReference type="Proteomes" id="UP001214441">
    <property type="component" value="Unassembled WGS sequence"/>
</dbReference>
<dbReference type="SUPFAM" id="SSF47413">
    <property type="entry name" value="lambda repressor-like DNA-binding domains"/>
    <property type="match status" value="1"/>
</dbReference>
<dbReference type="PROSITE" id="PS50943">
    <property type="entry name" value="HTH_CROC1"/>
    <property type="match status" value="1"/>
</dbReference>
<dbReference type="InterPro" id="IPR001387">
    <property type="entry name" value="Cro/C1-type_HTH"/>
</dbReference>
<sequence>MARPPQLDPHASLAAALGATVRSLRELRDWTREELADRLYVSTTRIIQIELATDPPNEALAQDLDRTLEADGEVETAWLRMNRHNHPAWALPYLDLERRATRVRKYAAQLVPGILQTPDYAYTLLRYADPAATEETLRRRVDARMSRRGVLEGSSPPHLWVILDETLLMRPFGDDPAIMRDQLGHLLVMSGRPHVELQVLPLESGSHGLMDGSCSLLTFPEEPPAAFLGGPGTGTLLHDAPAVAHYDVCYDHLLVKSLPAEESRDLIHTTLRERYNCPPSSNEG</sequence>
<dbReference type="Pfam" id="PF19054">
    <property type="entry name" value="DUF5753"/>
    <property type="match status" value="1"/>
</dbReference>
<organism evidence="2 3">
    <name type="scientific">Streptomyces iconiensis</name>
    <dbReference type="NCBI Taxonomy" id="1384038"/>
    <lineage>
        <taxon>Bacteria</taxon>
        <taxon>Bacillati</taxon>
        <taxon>Actinomycetota</taxon>
        <taxon>Actinomycetes</taxon>
        <taxon>Kitasatosporales</taxon>
        <taxon>Streptomycetaceae</taxon>
        <taxon>Streptomyces</taxon>
    </lineage>
</organism>
<dbReference type="RefSeq" id="WP_274042733.1">
    <property type="nucleotide sequence ID" value="NZ_JANCPR020000005.1"/>
</dbReference>
<gene>
    <name evidence="2" type="ORF">NMN56_006205</name>
</gene>
<comment type="caution">
    <text evidence="2">The sequence shown here is derived from an EMBL/GenBank/DDBJ whole genome shotgun (WGS) entry which is preliminary data.</text>
</comment>
<evidence type="ECO:0000313" key="2">
    <source>
        <dbReference type="EMBL" id="MDJ1131556.1"/>
    </source>
</evidence>
<evidence type="ECO:0000259" key="1">
    <source>
        <dbReference type="PROSITE" id="PS50943"/>
    </source>
</evidence>
<feature type="domain" description="HTH cro/C1-type" evidence="1">
    <location>
        <begin position="21"/>
        <end position="79"/>
    </location>
</feature>
<evidence type="ECO:0000313" key="3">
    <source>
        <dbReference type="Proteomes" id="UP001214441"/>
    </source>
</evidence>
<keyword evidence="3" id="KW-1185">Reference proteome</keyword>
<dbReference type="InterPro" id="IPR043917">
    <property type="entry name" value="DUF5753"/>
</dbReference>